<evidence type="ECO:0000313" key="3">
    <source>
        <dbReference type="Proteomes" id="UP000318571"/>
    </source>
</evidence>
<dbReference type="InterPro" id="IPR046341">
    <property type="entry name" value="SET_dom_sf"/>
</dbReference>
<proteinExistence type="predicted"/>
<dbReference type="OMA" id="WTNAFSC"/>
<evidence type="ECO:0000259" key="1">
    <source>
        <dbReference type="PROSITE" id="PS50280"/>
    </source>
</evidence>
<dbReference type="PANTHER" id="PTHR46455">
    <property type="entry name" value="SET AND MYND DOMAIN CONTAINING, ARTHROPOD-SPECIFIC, MEMBER 4, ISOFORM A"/>
    <property type="match status" value="1"/>
</dbReference>
<reference evidence="2 3" key="1">
    <citation type="journal article" date="2018" name="Nat. Ecol. Evol.">
        <title>Genomic signatures of mitonuclear coevolution across populations of Tigriopus californicus.</title>
        <authorList>
            <person name="Barreto F.S."/>
            <person name="Watson E.T."/>
            <person name="Lima T.G."/>
            <person name="Willett C.S."/>
            <person name="Edmands S."/>
            <person name="Li W."/>
            <person name="Burton R.S."/>
        </authorList>
    </citation>
    <scope>NUCLEOTIDE SEQUENCE [LARGE SCALE GENOMIC DNA]</scope>
    <source>
        <strain evidence="2 3">San Diego</strain>
    </source>
</reference>
<dbReference type="InterPro" id="IPR001214">
    <property type="entry name" value="SET_dom"/>
</dbReference>
<dbReference type="CDD" id="cd20071">
    <property type="entry name" value="SET_SMYD"/>
    <property type="match status" value="1"/>
</dbReference>
<comment type="caution">
    <text evidence="2">The sequence shown here is derived from an EMBL/GenBank/DDBJ whole genome shotgun (WGS) entry which is preliminary data.</text>
</comment>
<dbReference type="Gene3D" id="2.170.270.10">
    <property type="entry name" value="SET domain"/>
    <property type="match status" value="1"/>
</dbReference>
<keyword evidence="3" id="KW-1185">Reference proteome</keyword>
<gene>
    <name evidence="2" type="ORF">TCAL_07034</name>
</gene>
<dbReference type="PANTHER" id="PTHR46455:SF5">
    <property type="entry name" value="SET AND MYND DOMAIN CONTAINING, ARTHROPOD-SPECIFIC, MEMBER 4, ISOFORM A"/>
    <property type="match status" value="1"/>
</dbReference>
<sequence length="497" mass="57256">MEPCFLCGKPGQSECPDCRLVAVCSKEHKTLHRPEKLCFPFKIEQDPVKGRLMVANRDIQPLELILYDRTMAFGPKMGSAPVCLHCMKPIQNVDHLCSTCAWPFCSDKCSQSQTHRMECSILARNKMKLDFSDFENPHDHYRCIAPLRFLLLRESEPNFYQRFQYLMDHNKERRLDLDTWQTYQTYVNKFLRENCQLKDTFSNEEIDRACGLFWTNAFSCNSGGGQAIFPTFSFMSHSCTSNANHVVFPNRHLALQAKVLIKKGDEITISYISPLQSTMRRQAKLRDKWFFECSCSRCQDPSENGTNLSSLKCKASVLNEDQPCQGILTSNLASKGSECAWTCSKCSNQVPAKIVLELENSIAKELKEAESHKDIAVIEEILQKFETVLHPNHFLLILLKRHIIALGCDKISELELEQLEKIQTFCEEVLNVINRIDPGYNRDRGLILGHLANVKKFRCRKMFHKELIPQPVFQRQVEECMILFGESQKCMSMLVKK</sequence>
<dbReference type="Proteomes" id="UP000318571">
    <property type="component" value="Chromosome 2"/>
</dbReference>
<dbReference type="AlphaFoldDB" id="A0A553PBJ7"/>
<accession>A0A553PBJ7</accession>
<dbReference type="OrthoDB" id="265717at2759"/>
<dbReference type="EMBL" id="VCGU01000005">
    <property type="protein sequence ID" value="TRY75019.1"/>
    <property type="molecule type" value="Genomic_DNA"/>
</dbReference>
<protein>
    <recommendedName>
        <fullName evidence="1">SET domain-containing protein</fullName>
    </recommendedName>
</protein>
<name>A0A553PBJ7_TIGCA</name>
<dbReference type="PROSITE" id="PS50280">
    <property type="entry name" value="SET"/>
    <property type="match status" value="1"/>
</dbReference>
<dbReference type="GO" id="GO:0008276">
    <property type="term" value="F:protein methyltransferase activity"/>
    <property type="evidence" value="ECO:0007669"/>
    <property type="project" value="UniProtKB-ARBA"/>
</dbReference>
<feature type="domain" description="SET" evidence="1">
    <location>
        <begin position="39"/>
        <end position="272"/>
    </location>
</feature>
<dbReference type="InterPro" id="IPR053010">
    <property type="entry name" value="SET_SmydA-8"/>
</dbReference>
<evidence type="ECO:0000313" key="2">
    <source>
        <dbReference type="EMBL" id="TRY75019.1"/>
    </source>
</evidence>
<dbReference type="Pfam" id="PF00856">
    <property type="entry name" value="SET"/>
    <property type="match status" value="1"/>
</dbReference>
<dbReference type="Gene3D" id="1.10.220.160">
    <property type="match status" value="1"/>
</dbReference>
<dbReference type="STRING" id="6832.A0A553PBJ7"/>
<organism evidence="2 3">
    <name type="scientific">Tigriopus californicus</name>
    <name type="common">Marine copepod</name>
    <dbReference type="NCBI Taxonomy" id="6832"/>
    <lineage>
        <taxon>Eukaryota</taxon>
        <taxon>Metazoa</taxon>
        <taxon>Ecdysozoa</taxon>
        <taxon>Arthropoda</taxon>
        <taxon>Crustacea</taxon>
        <taxon>Multicrustacea</taxon>
        <taxon>Hexanauplia</taxon>
        <taxon>Copepoda</taxon>
        <taxon>Harpacticoida</taxon>
        <taxon>Harpacticidae</taxon>
        <taxon>Tigriopus</taxon>
    </lineage>
</organism>
<dbReference type="GO" id="GO:0008170">
    <property type="term" value="F:N-methyltransferase activity"/>
    <property type="evidence" value="ECO:0007669"/>
    <property type="project" value="UniProtKB-ARBA"/>
</dbReference>
<dbReference type="GO" id="GO:0008757">
    <property type="term" value="F:S-adenosylmethionine-dependent methyltransferase activity"/>
    <property type="evidence" value="ECO:0007669"/>
    <property type="project" value="UniProtKB-ARBA"/>
</dbReference>
<dbReference type="SUPFAM" id="SSF82199">
    <property type="entry name" value="SET domain"/>
    <property type="match status" value="1"/>
</dbReference>
<dbReference type="Gene3D" id="6.10.140.2220">
    <property type="match status" value="1"/>
</dbReference>